<evidence type="ECO:0000313" key="4">
    <source>
        <dbReference type="Proteomes" id="UP000825935"/>
    </source>
</evidence>
<dbReference type="FunFam" id="1.25.40.10:FF:000381">
    <property type="entry name" value="Pentatricopeptide repeat-containing protein"/>
    <property type="match status" value="1"/>
</dbReference>
<feature type="repeat" description="PPR" evidence="2">
    <location>
        <begin position="84"/>
        <end position="118"/>
    </location>
</feature>
<accession>A0A8T2UVZ7</accession>
<dbReference type="GO" id="GO:0048731">
    <property type="term" value="P:system development"/>
    <property type="evidence" value="ECO:0007669"/>
    <property type="project" value="UniProtKB-ARBA"/>
</dbReference>
<keyword evidence="1" id="KW-0677">Repeat</keyword>
<protein>
    <recommendedName>
        <fullName evidence="5">Pentatricopeptide repeat-containing protein</fullName>
    </recommendedName>
</protein>
<sequence>MPPQLFHKLLRFNRHGQPNERALIALLKSYAQRNDLETAYSMHAEVARLQLLDPSIASSLVTFYAKCDHLDIAVSLFEEFPSKSVVLWNSIIDAYADYGCHDKVFHCFEEMQADGFCPDAMTYVCILKACGSGQAAGKGHEICAKLERQGLMKRNLIVGNALISMYVKCGYIAKAQHIFYNLSVRDRVSWNTLISGYANCGLGEEAFRCFEQMQCDGITPDGVTCVCCLKACCGILSIGKGQVIHAEIERQGFTRINHYVSSILVDFYGKCGLLAEAFEVFQRLPYKDVVIWNALLGGYIESGNGAEVLNFHGNMHNIGILPDELSYICFLKACSNLREIQKGKWVHAEIEKQGIWKGDPLINYALIDMYANCGVLLQAQHVFDMIVIKDAPSWNALIAGYSAHGHYKDVLRCYEQMQLEGVLPDAHTLVYTLKACGIIGAITQGTRLRLEIEEQGFLNRSVFICNALIDMYVRIGMLSEAQEVFDSLPVKDIVAWNTLFVGYAMHSIGEEALDRFQQMQGDGVCPNAVTYVCILKACSSLGAIDYGKKFHVEIERLGLADRDHVLGNIIVNMYARCGLLSIAKEVFNKLRVRDVTSWTALMTGYAHLGQSEDVFQFFDGMIKDHVRPNLVTYLVVLMACNRATLFDRSQTLFESMTTEHGVFPALEHHTCVIDLLGRSGKLDLAILMIRENAHPLDSVVWQSLLNACKRWGSTQIGEQAFKNIFDQI</sequence>
<dbReference type="OrthoDB" id="10375433at2759"/>
<dbReference type="AlphaFoldDB" id="A0A8T2UVZ7"/>
<evidence type="ECO:0008006" key="5">
    <source>
        <dbReference type="Google" id="ProtNLM"/>
    </source>
</evidence>
<dbReference type="Pfam" id="PF13041">
    <property type="entry name" value="PPR_2"/>
    <property type="match status" value="6"/>
</dbReference>
<feature type="repeat" description="PPR" evidence="2">
    <location>
        <begin position="390"/>
        <end position="424"/>
    </location>
</feature>
<dbReference type="PANTHER" id="PTHR47926:SF382">
    <property type="entry name" value="PENTACOTRIPEPTIDE-REPEAT REGION OF PRORP DOMAIN-CONTAINING PROTEIN"/>
    <property type="match status" value="1"/>
</dbReference>
<dbReference type="EMBL" id="CM035409">
    <property type="protein sequence ID" value="KAH7438870.1"/>
    <property type="molecule type" value="Genomic_DNA"/>
</dbReference>
<keyword evidence="4" id="KW-1185">Reference proteome</keyword>
<dbReference type="Pfam" id="PF01535">
    <property type="entry name" value="PPR"/>
    <property type="match status" value="3"/>
</dbReference>
<dbReference type="GO" id="GO:0009451">
    <property type="term" value="P:RNA modification"/>
    <property type="evidence" value="ECO:0007669"/>
    <property type="project" value="InterPro"/>
</dbReference>
<dbReference type="PROSITE" id="PS51375">
    <property type="entry name" value="PPR"/>
    <property type="match status" value="6"/>
</dbReference>
<evidence type="ECO:0000313" key="3">
    <source>
        <dbReference type="EMBL" id="KAH7438870.1"/>
    </source>
</evidence>
<feature type="repeat" description="PPR" evidence="2">
    <location>
        <begin position="186"/>
        <end position="220"/>
    </location>
</feature>
<dbReference type="Gene3D" id="1.25.40.10">
    <property type="entry name" value="Tetratricopeptide repeat domain"/>
    <property type="match status" value="6"/>
</dbReference>
<feature type="repeat" description="PPR" evidence="2">
    <location>
        <begin position="288"/>
        <end position="322"/>
    </location>
</feature>
<gene>
    <name evidence="3" type="ORF">KP509_04G034300</name>
</gene>
<evidence type="ECO:0000256" key="1">
    <source>
        <dbReference type="ARBA" id="ARBA00022737"/>
    </source>
</evidence>
<dbReference type="GO" id="GO:0003723">
    <property type="term" value="F:RNA binding"/>
    <property type="evidence" value="ECO:0007669"/>
    <property type="project" value="InterPro"/>
</dbReference>
<dbReference type="InterPro" id="IPR011990">
    <property type="entry name" value="TPR-like_helical_dom_sf"/>
</dbReference>
<dbReference type="FunFam" id="1.25.40.10:FF:000158">
    <property type="entry name" value="pentatricopeptide repeat-containing protein At2g33680"/>
    <property type="match status" value="1"/>
</dbReference>
<dbReference type="PANTHER" id="PTHR47926">
    <property type="entry name" value="PENTATRICOPEPTIDE REPEAT-CONTAINING PROTEIN"/>
    <property type="match status" value="1"/>
</dbReference>
<comment type="caution">
    <text evidence="3">The sequence shown here is derived from an EMBL/GenBank/DDBJ whole genome shotgun (WGS) entry which is preliminary data.</text>
</comment>
<feature type="repeat" description="PPR" evidence="2">
    <location>
        <begin position="594"/>
        <end position="628"/>
    </location>
</feature>
<dbReference type="EMBL" id="CM035409">
    <property type="protein sequence ID" value="KAH7438869.1"/>
    <property type="molecule type" value="Genomic_DNA"/>
</dbReference>
<reference evidence="3" key="1">
    <citation type="submission" date="2021-08" db="EMBL/GenBank/DDBJ databases">
        <title>WGS assembly of Ceratopteris richardii.</title>
        <authorList>
            <person name="Marchant D.B."/>
            <person name="Chen G."/>
            <person name="Jenkins J."/>
            <person name="Shu S."/>
            <person name="Leebens-Mack J."/>
            <person name="Grimwood J."/>
            <person name="Schmutz J."/>
            <person name="Soltis P."/>
            <person name="Soltis D."/>
            <person name="Chen Z.-H."/>
        </authorList>
    </citation>
    <scope>NUCLEOTIDE SEQUENCE</scope>
    <source>
        <strain evidence="3">Whitten #5841</strain>
        <tissue evidence="3">Leaf</tissue>
    </source>
</reference>
<proteinExistence type="predicted"/>
<evidence type="ECO:0000256" key="2">
    <source>
        <dbReference type="PROSITE-ProRule" id="PRU00708"/>
    </source>
</evidence>
<organism evidence="3 4">
    <name type="scientific">Ceratopteris richardii</name>
    <name type="common">Triangle waterfern</name>
    <dbReference type="NCBI Taxonomy" id="49495"/>
    <lineage>
        <taxon>Eukaryota</taxon>
        <taxon>Viridiplantae</taxon>
        <taxon>Streptophyta</taxon>
        <taxon>Embryophyta</taxon>
        <taxon>Tracheophyta</taxon>
        <taxon>Polypodiopsida</taxon>
        <taxon>Polypodiidae</taxon>
        <taxon>Polypodiales</taxon>
        <taxon>Pteridineae</taxon>
        <taxon>Pteridaceae</taxon>
        <taxon>Parkerioideae</taxon>
        <taxon>Ceratopteris</taxon>
    </lineage>
</organism>
<feature type="repeat" description="PPR" evidence="2">
    <location>
        <begin position="492"/>
        <end position="526"/>
    </location>
</feature>
<dbReference type="InterPro" id="IPR002885">
    <property type="entry name" value="PPR_rpt"/>
</dbReference>
<dbReference type="NCBIfam" id="TIGR00756">
    <property type="entry name" value="PPR"/>
    <property type="match status" value="5"/>
</dbReference>
<dbReference type="InterPro" id="IPR046960">
    <property type="entry name" value="PPR_At4g14850-like_plant"/>
</dbReference>
<dbReference type="Proteomes" id="UP000825935">
    <property type="component" value="Chromosome 4"/>
</dbReference>
<name>A0A8T2UVZ7_CERRI</name>
<dbReference type="FunFam" id="1.25.40.10:FF:000031">
    <property type="entry name" value="Pentatricopeptide repeat-containing protein mitochondrial"/>
    <property type="match status" value="1"/>
</dbReference>